<evidence type="ECO:0000313" key="1">
    <source>
        <dbReference type="EMBL" id="RJL19109.1"/>
    </source>
</evidence>
<keyword evidence="2" id="KW-1185">Reference proteome</keyword>
<gene>
    <name evidence="1" type="ORF">D3P05_06000</name>
</gene>
<dbReference type="Gene3D" id="3.40.50.1240">
    <property type="entry name" value="Phosphoglycerate mutase-like"/>
    <property type="match status" value="1"/>
</dbReference>
<dbReference type="OrthoDB" id="8347407at2"/>
<proteinExistence type="predicted"/>
<dbReference type="Proteomes" id="UP000283587">
    <property type="component" value="Unassembled WGS sequence"/>
</dbReference>
<name>A0A419A960_9RHOB</name>
<reference evidence="2" key="1">
    <citation type="submission" date="2018-09" db="EMBL/GenBank/DDBJ databases">
        <title>Paracoccus onubensis nov. sp. a moderate halophilic bacterium isolated from Gruta de las Maravillas (Aracena, Spain).</title>
        <authorList>
            <person name="Jurado V."/>
            <person name="Gutierrez-Patricio S."/>
            <person name="Gonzalez-Pimentel J.L."/>
            <person name="Miller A.Z."/>
            <person name="Laiz L."/>
            <person name="Saiz-Jimenez C."/>
        </authorList>
    </citation>
    <scope>NUCLEOTIDE SEQUENCE [LARGE SCALE GENOMIC DNA]</scope>
    <source>
        <strain evidence="2">DSM 26381</strain>
    </source>
</reference>
<accession>A0A419A960</accession>
<sequence length="190" mass="20262">MVRLAILRHAPALTDGRLAGRSDVDADCGAEAAFRQMRQRIEALLGTDLQTLSSPARRCLQTAAALGLGTPPTRPELWEQDYGAWEGLAYDRLPDLGPLPARDLARHRPEGGESFEDMAARVHPLLRALTRDTLIVAHAGTVRAGLSLVVGPAALSFAVAPLSLTVLSRSGRDGPDAEWAIEAVNLTALC</sequence>
<dbReference type="Pfam" id="PF00300">
    <property type="entry name" value="His_Phos_1"/>
    <property type="match status" value="1"/>
</dbReference>
<dbReference type="InterPro" id="IPR013078">
    <property type="entry name" value="His_Pase_superF_clade-1"/>
</dbReference>
<dbReference type="SMART" id="SM00855">
    <property type="entry name" value="PGAM"/>
    <property type="match status" value="1"/>
</dbReference>
<dbReference type="InterPro" id="IPR029033">
    <property type="entry name" value="His_PPase_superfam"/>
</dbReference>
<comment type="caution">
    <text evidence="1">The sequence shown here is derived from an EMBL/GenBank/DDBJ whole genome shotgun (WGS) entry which is preliminary data.</text>
</comment>
<dbReference type="RefSeq" id="WP_119897262.1">
    <property type="nucleotide sequence ID" value="NZ_QNRC01000002.1"/>
</dbReference>
<dbReference type="AlphaFoldDB" id="A0A419A960"/>
<organism evidence="1 2">
    <name type="scientific">Paracoccus siganidrum</name>
    <dbReference type="NCBI Taxonomy" id="1276757"/>
    <lineage>
        <taxon>Bacteria</taxon>
        <taxon>Pseudomonadati</taxon>
        <taxon>Pseudomonadota</taxon>
        <taxon>Alphaproteobacteria</taxon>
        <taxon>Rhodobacterales</taxon>
        <taxon>Paracoccaceae</taxon>
        <taxon>Paracoccus</taxon>
    </lineage>
</organism>
<dbReference type="SUPFAM" id="SSF53254">
    <property type="entry name" value="Phosphoglycerate mutase-like"/>
    <property type="match status" value="1"/>
</dbReference>
<protein>
    <submittedName>
        <fullName evidence="1">Histidine phosphatase family protein</fullName>
    </submittedName>
</protein>
<dbReference type="EMBL" id="QZEW01000019">
    <property type="protein sequence ID" value="RJL19109.1"/>
    <property type="molecule type" value="Genomic_DNA"/>
</dbReference>
<evidence type="ECO:0000313" key="2">
    <source>
        <dbReference type="Proteomes" id="UP000283587"/>
    </source>
</evidence>